<feature type="compositionally biased region" description="Basic and acidic residues" evidence="1">
    <location>
        <begin position="158"/>
        <end position="171"/>
    </location>
</feature>
<accession>A0A9P3LZB2</accession>
<sequence length="412" mass="47044">MKKKRWPDPAVYSHVRAYIKNRPVLHLEPLQKELNTAFPNLAGYFSLPTLCSALRHDMAMSRKVLRRRAKELGKTNRSEIKDRHRDLSTDSPSHPPLLLATPATASARSVGTRDPVEKLAKEVKSNKRLPPSPTEYQSNPERRWRLIEEEAVDDEMERDGADPKQPQEKEQQQQQQPPRSGMPTGSISMEETLQSQRPDIFQLPSKIQISLNFKRGEPRGAPRSIKAWPTPTWTHYKEDGFSVLVGRISNHLRNLQAIDIKNRGLYWPGSVPYIQRSHSTKQMNYPSLNEDNCYRALAKAWYNEKKRVGDEGDVQVKVFVYLKDKNIENQAIQHTQVHASTETWAAAPMARRMDKSQATPVPSQETERRGSLLVPGADETCQVRVQMCDNQWVRLRIHMGDLKQALGLGPAS</sequence>
<keyword evidence="3" id="KW-1185">Reference proteome</keyword>
<gene>
    <name evidence="2" type="ORF">EMPS_08310</name>
</gene>
<proteinExistence type="predicted"/>
<evidence type="ECO:0000256" key="1">
    <source>
        <dbReference type="SAM" id="MobiDB-lite"/>
    </source>
</evidence>
<feature type="compositionally biased region" description="Low complexity" evidence="1">
    <location>
        <begin position="96"/>
        <end position="109"/>
    </location>
</feature>
<feature type="region of interest" description="Disordered" evidence="1">
    <location>
        <begin position="70"/>
        <end position="186"/>
    </location>
</feature>
<feature type="compositionally biased region" description="Basic and acidic residues" evidence="1">
    <location>
        <begin position="114"/>
        <end position="125"/>
    </location>
</feature>
<name>A0A9P3LZB2_9FUNG</name>
<dbReference type="Proteomes" id="UP000827284">
    <property type="component" value="Unassembled WGS sequence"/>
</dbReference>
<reference evidence="2" key="2">
    <citation type="journal article" date="2022" name="Microbiol. Resour. Announc.">
        <title>Whole-Genome Sequence of Entomortierella parvispora E1425, a Mucoromycotan Fungus Associated with Burkholderiaceae-Related Endosymbiotic Bacteria.</title>
        <authorList>
            <person name="Herlambang A."/>
            <person name="Guo Y."/>
            <person name="Takashima Y."/>
            <person name="Narisawa K."/>
            <person name="Ohta H."/>
            <person name="Nishizawa T."/>
        </authorList>
    </citation>
    <scope>NUCLEOTIDE SEQUENCE</scope>
    <source>
        <strain evidence="2">E1425</strain>
    </source>
</reference>
<feature type="compositionally biased region" description="Basic and acidic residues" evidence="1">
    <location>
        <begin position="70"/>
        <end position="88"/>
    </location>
</feature>
<dbReference type="AlphaFoldDB" id="A0A9P3LZB2"/>
<dbReference type="EMBL" id="BQFW01000011">
    <property type="protein sequence ID" value="GJJ75952.1"/>
    <property type="molecule type" value="Genomic_DNA"/>
</dbReference>
<dbReference type="OrthoDB" id="116716at2759"/>
<protein>
    <submittedName>
        <fullName evidence="2">Uncharacterized protein</fullName>
    </submittedName>
</protein>
<comment type="caution">
    <text evidence="2">The sequence shown here is derived from an EMBL/GenBank/DDBJ whole genome shotgun (WGS) entry which is preliminary data.</text>
</comment>
<reference evidence="2" key="1">
    <citation type="submission" date="2021-11" db="EMBL/GenBank/DDBJ databases">
        <authorList>
            <person name="Herlambang A."/>
            <person name="Guo Y."/>
            <person name="Takashima Y."/>
            <person name="Nishizawa T."/>
        </authorList>
    </citation>
    <scope>NUCLEOTIDE SEQUENCE</scope>
    <source>
        <strain evidence="2">E1425</strain>
    </source>
</reference>
<organism evidence="2 3">
    <name type="scientific">Entomortierella parvispora</name>
    <dbReference type="NCBI Taxonomy" id="205924"/>
    <lineage>
        <taxon>Eukaryota</taxon>
        <taxon>Fungi</taxon>
        <taxon>Fungi incertae sedis</taxon>
        <taxon>Mucoromycota</taxon>
        <taxon>Mortierellomycotina</taxon>
        <taxon>Mortierellomycetes</taxon>
        <taxon>Mortierellales</taxon>
        <taxon>Mortierellaceae</taxon>
        <taxon>Entomortierella</taxon>
    </lineage>
</organism>
<evidence type="ECO:0000313" key="2">
    <source>
        <dbReference type="EMBL" id="GJJ75952.1"/>
    </source>
</evidence>
<evidence type="ECO:0000313" key="3">
    <source>
        <dbReference type="Proteomes" id="UP000827284"/>
    </source>
</evidence>